<protein>
    <recommendedName>
        <fullName evidence="2">SUZ domain-containing protein</fullName>
    </recommendedName>
</protein>
<organism evidence="3 4">
    <name type="scientific">Amborella trichopoda</name>
    <dbReference type="NCBI Taxonomy" id="13333"/>
    <lineage>
        <taxon>Eukaryota</taxon>
        <taxon>Viridiplantae</taxon>
        <taxon>Streptophyta</taxon>
        <taxon>Embryophyta</taxon>
        <taxon>Tracheophyta</taxon>
        <taxon>Spermatophyta</taxon>
        <taxon>Magnoliopsida</taxon>
        <taxon>Amborellales</taxon>
        <taxon>Amborellaceae</taxon>
        <taxon>Amborella</taxon>
    </lineage>
</organism>
<sequence length="182" mass="20108">MTFVSGTMTSQCSSKPPTQSLKEKEAAYLAARERIFSLKEDDVEPKELVPPKPRNVPVVARRMIAHALGQRMNPASPQEKPALPNAAQRQNKDFSEREKYGVCSHDCSSQFPSIIETKKNSSRILSGSGPLNLTSENNSKGGGMDILEQTQLRAAKRLFAQALGKKERIISRTKAQQGERVN</sequence>
<accession>W1PUX6</accession>
<dbReference type="AlphaFoldDB" id="W1PUX6"/>
<feature type="compositionally biased region" description="Polar residues" evidence="1">
    <location>
        <begin position="1"/>
        <end position="20"/>
    </location>
</feature>
<gene>
    <name evidence="3" type="ORF">AMTR_s00020p00156350</name>
</gene>
<evidence type="ECO:0000313" key="3">
    <source>
        <dbReference type="EMBL" id="ERN11868.1"/>
    </source>
</evidence>
<name>W1PUX6_AMBTC</name>
<feature type="domain" description="SUZ" evidence="2">
    <location>
        <begin position="13"/>
        <end position="37"/>
    </location>
</feature>
<dbReference type="EMBL" id="KI392664">
    <property type="protein sequence ID" value="ERN11868.1"/>
    <property type="molecule type" value="Genomic_DNA"/>
</dbReference>
<feature type="region of interest" description="Disordered" evidence="1">
    <location>
        <begin position="70"/>
        <end position="97"/>
    </location>
</feature>
<evidence type="ECO:0000256" key="1">
    <source>
        <dbReference type="SAM" id="MobiDB-lite"/>
    </source>
</evidence>
<dbReference type="Pfam" id="PF12752">
    <property type="entry name" value="SUZ"/>
    <property type="match status" value="1"/>
</dbReference>
<reference evidence="4" key="1">
    <citation type="journal article" date="2013" name="Science">
        <title>The Amborella genome and the evolution of flowering plants.</title>
        <authorList>
            <consortium name="Amborella Genome Project"/>
        </authorList>
    </citation>
    <scope>NUCLEOTIDE SEQUENCE [LARGE SCALE GENOMIC DNA]</scope>
</reference>
<evidence type="ECO:0000259" key="2">
    <source>
        <dbReference type="Pfam" id="PF12752"/>
    </source>
</evidence>
<dbReference type="STRING" id="13333.W1PUX6"/>
<dbReference type="Gramene" id="ERN11868">
    <property type="protein sequence ID" value="ERN11868"/>
    <property type="gene ID" value="AMTR_s00020p00156350"/>
</dbReference>
<dbReference type="HOGENOM" id="CLU_1483939_0_0_1"/>
<dbReference type="eggNOG" id="ENOG502QUC8">
    <property type="taxonomic scope" value="Eukaryota"/>
</dbReference>
<feature type="region of interest" description="Disordered" evidence="1">
    <location>
        <begin position="1"/>
        <end position="24"/>
    </location>
</feature>
<proteinExistence type="predicted"/>
<dbReference type="InterPro" id="IPR024771">
    <property type="entry name" value="SUZ"/>
</dbReference>
<feature type="region of interest" description="Disordered" evidence="1">
    <location>
        <begin position="121"/>
        <end position="144"/>
    </location>
</feature>
<keyword evidence="4" id="KW-1185">Reference proteome</keyword>
<dbReference type="Proteomes" id="UP000017836">
    <property type="component" value="Unassembled WGS sequence"/>
</dbReference>
<evidence type="ECO:0000313" key="4">
    <source>
        <dbReference type="Proteomes" id="UP000017836"/>
    </source>
</evidence>
<feature type="compositionally biased region" description="Polar residues" evidence="1">
    <location>
        <begin position="122"/>
        <end position="139"/>
    </location>
</feature>